<reference evidence="1" key="1">
    <citation type="submission" date="2023-08" db="EMBL/GenBank/DDBJ databases">
        <title>Genomic analyses of the natural microbiome of Caenorhabditis elegans.</title>
        <authorList>
            <person name="Samuel B."/>
        </authorList>
    </citation>
    <scope>NUCLEOTIDE SEQUENCE</scope>
    <source>
        <strain evidence="1">BIGb0220</strain>
    </source>
</reference>
<proteinExistence type="predicted"/>
<dbReference type="Proteomes" id="UP001207687">
    <property type="component" value="Unassembled WGS sequence"/>
</dbReference>
<sequence>MKINEIVGLLSNFPLHTEVKISMKKGNTEEYITKNIDSYKFNIKDGELVLISEE</sequence>
<accession>A0AAW5TS86</accession>
<dbReference type="AlphaFoldDB" id="A0AAW5TS86"/>
<organism evidence="1 2">
    <name type="scientific">Lactococcus lactis</name>
    <dbReference type="NCBI Taxonomy" id="1358"/>
    <lineage>
        <taxon>Bacteria</taxon>
        <taxon>Bacillati</taxon>
        <taxon>Bacillota</taxon>
        <taxon>Bacilli</taxon>
        <taxon>Lactobacillales</taxon>
        <taxon>Streptococcaceae</taxon>
        <taxon>Lactococcus</taxon>
    </lineage>
</organism>
<protein>
    <submittedName>
        <fullName evidence="1">Uncharacterized protein</fullName>
    </submittedName>
</protein>
<gene>
    <name evidence="1" type="ORF">M2256_001844</name>
</gene>
<evidence type="ECO:0000313" key="2">
    <source>
        <dbReference type="Proteomes" id="UP001207687"/>
    </source>
</evidence>
<dbReference type="EMBL" id="JAOQNN010000001">
    <property type="protein sequence ID" value="MCW2281386.1"/>
    <property type="molecule type" value="Genomic_DNA"/>
</dbReference>
<evidence type="ECO:0000313" key="1">
    <source>
        <dbReference type="EMBL" id="MCW2281386.1"/>
    </source>
</evidence>
<comment type="caution">
    <text evidence="1">The sequence shown here is derived from an EMBL/GenBank/DDBJ whole genome shotgun (WGS) entry which is preliminary data.</text>
</comment>
<name>A0AAW5TS86_9LACT</name>